<dbReference type="EMBL" id="MZGV01000114">
    <property type="protein sequence ID" value="OPJ55343.1"/>
    <property type="molecule type" value="Genomic_DNA"/>
</dbReference>
<keyword evidence="2" id="KW-1185">Reference proteome</keyword>
<organism evidence="1 2">
    <name type="scientific">Clostridium oryzae</name>
    <dbReference type="NCBI Taxonomy" id="1450648"/>
    <lineage>
        <taxon>Bacteria</taxon>
        <taxon>Bacillati</taxon>
        <taxon>Bacillota</taxon>
        <taxon>Clostridia</taxon>
        <taxon>Eubacteriales</taxon>
        <taxon>Clostridiaceae</taxon>
        <taxon>Clostridium</taxon>
    </lineage>
</organism>
<proteinExistence type="predicted"/>
<dbReference type="STRING" id="1450648.CLORY_44350"/>
<evidence type="ECO:0000313" key="1">
    <source>
        <dbReference type="EMBL" id="OPJ55343.1"/>
    </source>
</evidence>
<gene>
    <name evidence="1" type="ORF">CLORY_44350</name>
</gene>
<protein>
    <submittedName>
        <fullName evidence="1">Uncharacterized protein</fullName>
    </submittedName>
</protein>
<accession>A0A1V4I5V6</accession>
<dbReference type="OrthoDB" id="1938335at2"/>
<reference evidence="1 2" key="1">
    <citation type="submission" date="2017-03" db="EMBL/GenBank/DDBJ databases">
        <title>Genome sequence of Clostridium oryzae DSM 28571.</title>
        <authorList>
            <person name="Poehlein A."/>
            <person name="Daniel R."/>
        </authorList>
    </citation>
    <scope>NUCLEOTIDE SEQUENCE [LARGE SCALE GENOMIC DNA]</scope>
    <source>
        <strain evidence="1 2">DSM 28571</strain>
    </source>
</reference>
<comment type="caution">
    <text evidence="1">The sequence shown here is derived from an EMBL/GenBank/DDBJ whole genome shotgun (WGS) entry which is preliminary data.</text>
</comment>
<dbReference type="RefSeq" id="WP_079428623.1">
    <property type="nucleotide sequence ID" value="NZ_MZGV01000114.1"/>
</dbReference>
<name>A0A1V4I5V6_9CLOT</name>
<dbReference type="AlphaFoldDB" id="A0A1V4I5V6"/>
<evidence type="ECO:0000313" key="2">
    <source>
        <dbReference type="Proteomes" id="UP000190080"/>
    </source>
</evidence>
<sequence>MSKQRKVIDVDLFDENNRNENQNKNSQSNFDFNNIDISQLMGLLKNVDINQLTSMMGGLGDLSSIIGGSGGFLGNLLGGLGSSTQEKSSIPNYSVPYSGDKSIAILSALKPMVSVERAALIDMVIQLYAISRILRR</sequence>
<dbReference type="Proteomes" id="UP000190080">
    <property type="component" value="Unassembled WGS sequence"/>
</dbReference>